<feature type="chain" id="PRO_5046588884" description="Lipoprotein" evidence="2">
    <location>
        <begin position="23"/>
        <end position="243"/>
    </location>
</feature>
<dbReference type="RefSeq" id="WP_308489696.1">
    <property type="nucleotide sequence ID" value="NZ_JAVFCB010000007.1"/>
</dbReference>
<gene>
    <name evidence="3" type="ORF">RBR11_12580</name>
</gene>
<organism evidence="3 4">
    <name type="scientific">Microbacterium capsulatum</name>
    <dbReference type="NCBI Taxonomy" id="3041921"/>
    <lineage>
        <taxon>Bacteria</taxon>
        <taxon>Bacillati</taxon>
        <taxon>Actinomycetota</taxon>
        <taxon>Actinomycetes</taxon>
        <taxon>Micrococcales</taxon>
        <taxon>Microbacteriaceae</taxon>
        <taxon>Microbacterium</taxon>
    </lineage>
</organism>
<feature type="signal peptide" evidence="2">
    <location>
        <begin position="1"/>
        <end position="22"/>
    </location>
</feature>
<keyword evidence="4" id="KW-1185">Reference proteome</keyword>
<sequence length="243" mass="24398">MNRTIQTALVTGMLLASLTGCAAANSTDQAAAPATSTSSSAAPSPAPTSTPTPYAPPVNYQLQTSTQVVTGTGGYKQTVTVKMGKVIAGTDAATLTAAWAAVSGGSDPIPCLGKQLGTFPYTATPDVTGFAYGTITFVNNTPSFPAKNWGAGLNPSSTLGIGVDYLTGASCDQVLSSTVIASDLKNSSTASWSVPFVIAVPNYQSPSHPTGDPSSLKSFGMQVNGGDPSGVADFTIALAPLKP</sequence>
<reference evidence="3 4" key="1">
    <citation type="submission" date="2023-08" db="EMBL/GenBank/DDBJ databases">
        <title>Microbacterium sp. nov., isolated from a waste landfill.</title>
        <authorList>
            <person name="Wen W."/>
        </authorList>
    </citation>
    <scope>NUCLEOTIDE SEQUENCE [LARGE SCALE GENOMIC DNA]</scope>
    <source>
        <strain evidence="3 4">ASV81</strain>
    </source>
</reference>
<dbReference type="PROSITE" id="PS51257">
    <property type="entry name" value="PROKAR_LIPOPROTEIN"/>
    <property type="match status" value="1"/>
</dbReference>
<evidence type="ECO:0000256" key="2">
    <source>
        <dbReference type="SAM" id="SignalP"/>
    </source>
</evidence>
<evidence type="ECO:0000256" key="1">
    <source>
        <dbReference type="SAM" id="MobiDB-lite"/>
    </source>
</evidence>
<feature type="compositionally biased region" description="Low complexity" evidence="1">
    <location>
        <begin position="33"/>
        <end position="43"/>
    </location>
</feature>
<keyword evidence="2" id="KW-0732">Signal</keyword>
<evidence type="ECO:0000313" key="4">
    <source>
        <dbReference type="Proteomes" id="UP001230289"/>
    </source>
</evidence>
<dbReference type="EMBL" id="JAVFCB010000007">
    <property type="protein sequence ID" value="MDQ4214751.1"/>
    <property type="molecule type" value="Genomic_DNA"/>
</dbReference>
<feature type="region of interest" description="Disordered" evidence="1">
    <location>
        <begin position="33"/>
        <end position="56"/>
    </location>
</feature>
<name>A0ABU0XHZ0_9MICO</name>
<comment type="caution">
    <text evidence="3">The sequence shown here is derived from an EMBL/GenBank/DDBJ whole genome shotgun (WGS) entry which is preliminary data.</text>
</comment>
<proteinExistence type="predicted"/>
<evidence type="ECO:0008006" key="5">
    <source>
        <dbReference type="Google" id="ProtNLM"/>
    </source>
</evidence>
<evidence type="ECO:0000313" key="3">
    <source>
        <dbReference type="EMBL" id="MDQ4214751.1"/>
    </source>
</evidence>
<feature type="compositionally biased region" description="Pro residues" evidence="1">
    <location>
        <begin position="44"/>
        <end position="56"/>
    </location>
</feature>
<protein>
    <recommendedName>
        <fullName evidence="5">Lipoprotein</fullName>
    </recommendedName>
</protein>
<dbReference type="Proteomes" id="UP001230289">
    <property type="component" value="Unassembled WGS sequence"/>
</dbReference>
<accession>A0ABU0XHZ0</accession>